<reference evidence="4 5" key="1">
    <citation type="journal article" date="2019" name="Int. J. Syst. Evol. Microbiol.">
        <title>The Global Catalogue of Microorganisms (GCM) 10K type strain sequencing project: providing services to taxonomists for standard genome sequencing and annotation.</title>
        <authorList>
            <consortium name="The Broad Institute Genomics Platform"/>
            <consortium name="The Broad Institute Genome Sequencing Center for Infectious Disease"/>
            <person name="Wu L."/>
            <person name="Ma J."/>
        </authorList>
    </citation>
    <scope>NUCLEOTIDE SEQUENCE [LARGE SCALE GENOMIC DNA]</scope>
    <source>
        <strain evidence="4 5">JCM 16373</strain>
    </source>
</reference>
<name>A0ABN3PZD1_9ACTN</name>
<feature type="transmembrane region" description="Helical" evidence="2">
    <location>
        <begin position="102"/>
        <end position="125"/>
    </location>
</feature>
<sequence>MSATEAGTEPGTGSTAGDTGAAAAASTAEPAAPTSTPPLTSIPNPDPAPKPSASPSPSSRRIRDVDALRGFALFGIVLVNVEIMTGPYSAGAGPSASMPDQVAAWLVTALVSGKFYLLFAFLFGYSFTLQARAAERDGAGFAARHLRRVLCLFLLGLAHAVLLFPGDILMTYAVLGLVLFAVRNVTPRKLVRAAVWLVVALSAVLLARGLAALGSAAAPADAAGAADSVAAYRGDPMSVVHTNLEQWRLMLGGDFLYAPHILAAFLLGLAAGKHRVLAEPHRYRGQMIRLLRYGLPLGLAGGAFAAVCGNGPLDPRWSDIGMAVEVLTAPALTGAYVSALVLVLGTRRGRRLGGVLAPAGRMALTNYLTQSLVMALVFTGYGLALYGRAATAAVLAGSCVLYVAQVAVSNWLMRQVRYGPVERLLHTVTRGRTG</sequence>
<dbReference type="Pfam" id="PF04235">
    <property type="entry name" value="DUF418"/>
    <property type="match status" value="1"/>
</dbReference>
<evidence type="ECO:0000259" key="3">
    <source>
        <dbReference type="Pfam" id="PF04235"/>
    </source>
</evidence>
<evidence type="ECO:0000313" key="4">
    <source>
        <dbReference type="EMBL" id="GAA2607743.1"/>
    </source>
</evidence>
<feature type="transmembrane region" description="Helical" evidence="2">
    <location>
        <begin position="169"/>
        <end position="186"/>
    </location>
</feature>
<evidence type="ECO:0000256" key="1">
    <source>
        <dbReference type="SAM" id="MobiDB-lite"/>
    </source>
</evidence>
<feature type="transmembrane region" description="Helical" evidence="2">
    <location>
        <begin position="70"/>
        <end position="90"/>
    </location>
</feature>
<keyword evidence="2" id="KW-1133">Transmembrane helix</keyword>
<gene>
    <name evidence="4" type="ORF">GCM10009863_21440</name>
</gene>
<keyword evidence="5" id="KW-1185">Reference proteome</keyword>
<protein>
    <submittedName>
        <fullName evidence="4">DUF418 domain-containing protein</fullName>
    </submittedName>
</protein>
<proteinExistence type="predicted"/>
<feature type="region of interest" description="Disordered" evidence="1">
    <location>
        <begin position="1"/>
        <end position="60"/>
    </location>
</feature>
<dbReference type="EMBL" id="BAAARJ010000006">
    <property type="protein sequence ID" value="GAA2607743.1"/>
    <property type="molecule type" value="Genomic_DNA"/>
</dbReference>
<keyword evidence="2" id="KW-0472">Membrane</keyword>
<feature type="compositionally biased region" description="Low complexity" evidence="1">
    <location>
        <begin position="11"/>
        <end position="43"/>
    </location>
</feature>
<comment type="caution">
    <text evidence="4">The sequence shown here is derived from an EMBL/GenBank/DDBJ whole genome shotgun (WGS) entry which is preliminary data.</text>
</comment>
<feature type="domain" description="DUF418" evidence="3">
    <location>
        <begin position="271"/>
        <end position="431"/>
    </location>
</feature>
<dbReference type="InterPro" id="IPR052529">
    <property type="entry name" value="Bact_Transport_Assoc"/>
</dbReference>
<feature type="compositionally biased region" description="Pro residues" evidence="1">
    <location>
        <begin position="44"/>
        <end position="54"/>
    </location>
</feature>
<feature type="transmembrane region" description="Helical" evidence="2">
    <location>
        <begin position="146"/>
        <end position="163"/>
    </location>
</feature>
<dbReference type="Proteomes" id="UP001501447">
    <property type="component" value="Unassembled WGS sequence"/>
</dbReference>
<feature type="transmembrane region" description="Helical" evidence="2">
    <location>
        <begin position="193"/>
        <end position="211"/>
    </location>
</feature>
<evidence type="ECO:0000313" key="5">
    <source>
        <dbReference type="Proteomes" id="UP001501447"/>
    </source>
</evidence>
<accession>A0ABN3PZD1</accession>
<organism evidence="4 5">
    <name type="scientific">Streptomyces axinellae</name>
    <dbReference type="NCBI Taxonomy" id="552788"/>
    <lineage>
        <taxon>Bacteria</taxon>
        <taxon>Bacillati</taxon>
        <taxon>Actinomycetota</taxon>
        <taxon>Actinomycetes</taxon>
        <taxon>Kitasatosporales</taxon>
        <taxon>Streptomycetaceae</taxon>
        <taxon>Streptomyces</taxon>
    </lineage>
</organism>
<feature type="transmembrane region" description="Helical" evidence="2">
    <location>
        <begin position="327"/>
        <end position="346"/>
    </location>
</feature>
<feature type="transmembrane region" description="Helical" evidence="2">
    <location>
        <begin position="290"/>
        <end position="307"/>
    </location>
</feature>
<feature type="transmembrane region" description="Helical" evidence="2">
    <location>
        <begin position="247"/>
        <end position="269"/>
    </location>
</feature>
<dbReference type="InterPro" id="IPR007349">
    <property type="entry name" value="DUF418"/>
</dbReference>
<keyword evidence="2" id="KW-0812">Transmembrane</keyword>
<evidence type="ECO:0000256" key="2">
    <source>
        <dbReference type="SAM" id="Phobius"/>
    </source>
</evidence>
<feature type="transmembrane region" description="Helical" evidence="2">
    <location>
        <begin position="367"/>
        <end position="386"/>
    </location>
</feature>
<dbReference type="PANTHER" id="PTHR30590:SF2">
    <property type="entry name" value="INNER MEMBRANE PROTEIN"/>
    <property type="match status" value="1"/>
</dbReference>
<dbReference type="PANTHER" id="PTHR30590">
    <property type="entry name" value="INNER MEMBRANE PROTEIN"/>
    <property type="match status" value="1"/>
</dbReference>
<feature type="transmembrane region" description="Helical" evidence="2">
    <location>
        <begin position="392"/>
        <end position="413"/>
    </location>
</feature>